<feature type="transmembrane region" description="Helical" evidence="1">
    <location>
        <begin position="93"/>
        <end position="110"/>
    </location>
</feature>
<comment type="caution">
    <text evidence="2">The sequence shown here is derived from an EMBL/GenBank/DDBJ whole genome shotgun (WGS) entry which is preliminary data.</text>
</comment>
<sequence>MKKRKQTIRYSILGVLLLLVWLTQSLPAMGEAYARSVYPPLSFCLSSFSRLIPFALGDLFIFLSIVGVIAYPFYARIRKKHSWKTILLRDGEYLLWIYVWFYLAWGLNYSQPNFYQRTNIAYSSYDPQNLREFVAEYIDNLNHSYTPVNSINEELVCRETVRLYNEVADSLGVHRPPHESPRVKTMLFTPFISMVGVTGSMGPFFCEFTLNGDLLPVNYPATYAHELAHLLGITSEAEANFYAYQVCTRSTAMGIRFSGYFSVLNHVLRNAQRLLPEEDYIKLVRRIRPEIIELAQKNQAYWSAKYSPLIGAAQDWIYDLYLKGNKIESGRQNYSEVVGLLLSYRESKKGIVSPDLK</sequence>
<protein>
    <recommendedName>
        <fullName evidence="4">DUF3810 domain-containing protein</fullName>
    </recommendedName>
</protein>
<evidence type="ECO:0000256" key="1">
    <source>
        <dbReference type="SAM" id="Phobius"/>
    </source>
</evidence>
<keyword evidence="1" id="KW-1133">Transmembrane helix</keyword>
<evidence type="ECO:0000313" key="3">
    <source>
        <dbReference type="Proteomes" id="UP000560658"/>
    </source>
</evidence>
<keyword evidence="1" id="KW-0812">Transmembrane</keyword>
<dbReference type="AlphaFoldDB" id="A0A840D7D5"/>
<reference evidence="2" key="1">
    <citation type="submission" date="2020-08" db="EMBL/GenBank/DDBJ databases">
        <title>Genomic Encyclopedia of Type Strains, Phase IV (KMG-IV): sequencing the most valuable type-strain genomes for metagenomic binning, comparative biology and taxonomic classification.</title>
        <authorList>
            <person name="Goeker M."/>
        </authorList>
    </citation>
    <scope>NUCLEOTIDE SEQUENCE [LARGE SCALE GENOMIC DNA]</scope>
    <source>
        <strain evidence="2">DSM 105720</strain>
    </source>
</reference>
<dbReference type="EMBL" id="JACIER010000009">
    <property type="protein sequence ID" value="MBB4044545.1"/>
    <property type="molecule type" value="Genomic_DNA"/>
</dbReference>
<accession>A0A840D7D5</accession>
<gene>
    <name evidence="2" type="ORF">GGR06_002340</name>
</gene>
<dbReference type="Proteomes" id="UP000560658">
    <property type="component" value="Unassembled WGS sequence"/>
</dbReference>
<evidence type="ECO:0000313" key="2">
    <source>
        <dbReference type="EMBL" id="MBB4044545.1"/>
    </source>
</evidence>
<dbReference type="Pfam" id="PF12725">
    <property type="entry name" value="DUF3810"/>
    <property type="match status" value="1"/>
</dbReference>
<name>A0A840D7D5_9BACE</name>
<dbReference type="InterPro" id="IPR024294">
    <property type="entry name" value="DUF3810"/>
</dbReference>
<feature type="transmembrane region" description="Helical" evidence="1">
    <location>
        <begin position="54"/>
        <end position="73"/>
    </location>
</feature>
<proteinExistence type="predicted"/>
<keyword evidence="1" id="KW-0472">Membrane</keyword>
<dbReference type="RefSeq" id="WP_044160208.1">
    <property type="nucleotide sequence ID" value="NZ_JACIER010000009.1"/>
</dbReference>
<evidence type="ECO:0008006" key="4">
    <source>
        <dbReference type="Google" id="ProtNLM"/>
    </source>
</evidence>
<organism evidence="2 3">
    <name type="scientific">Bacteroides reticulotermitis</name>
    <dbReference type="NCBI Taxonomy" id="1133319"/>
    <lineage>
        <taxon>Bacteria</taxon>
        <taxon>Pseudomonadati</taxon>
        <taxon>Bacteroidota</taxon>
        <taxon>Bacteroidia</taxon>
        <taxon>Bacteroidales</taxon>
        <taxon>Bacteroidaceae</taxon>
        <taxon>Bacteroides</taxon>
    </lineage>
</organism>
<keyword evidence="3" id="KW-1185">Reference proteome</keyword>